<protein>
    <submittedName>
        <fullName evidence="4 5">Cytochrome P450</fullName>
    </submittedName>
</protein>
<dbReference type="OMA" id="VAITHWV"/>
<accession>A0A251VBX8</accession>
<dbReference type="InterPro" id="IPR036396">
    <property type="entry name" value="Cyt_P450_sf"/>
</dbReference>
<dbReference type="GO" id="GO:0016132">
    <property type="term" value="P:brassinosteroid biosynthetic process"/>
    <property type="evidence" value="ECO:0000318"/>
    <property type="project" value="GO_Central"/>
</dbReference>
<gene>
    <name evidence="5" type="ORF">HannXRQ_Chr03g0089111</name>
    <name evidence="4" type="ORF">HanXRQr2_Chr03g0130691</name>
</gene>
<feature type="signal peptide" evidence="3">
    <location>
        <begin position="1"/>
        <end position="17"/>
    </location>
</feature>
<keyword evidence="1" id="KW-0479">Metal-binding</keyword>
<evidence type="ECO:0000256" key="1">
    <source>
        <dbReference type="ARBA" id="ARBA00022723"/>
    </source>
</evidence>
<reference evidence="5" key="2">
    <citation type="submission" date="2017-02" db="EMBL/GenBank/DDBJ databases">
        <title>Sunflower complete genome.</title>
        <authorList>
            <person name="Langlade N."/>
            <person name="Munos S."/>
        </authorList>
    </citation>
    <scope>NUCLEOTIDE SEQUENCE [LARGE SCALE GENOMIC DNA]</scope>
    <source>
        <tissue evidence="5">Leaves</tissue>
    </source>
</reference>
<name>A0A251VBX8_HELAN</name>
<keyword evidence="6" id="KW-1185">Reference proteome</keyword>
<evidence type="ECO:0000313" key="4">
    <source>
        <dbReference type="EMBL" id="KAF5816108.1"/>
    </source>
</evidence>
<dbReference type="GO" id="GO:0010268">
    <property type="term" value="P:brassinosteroid homeostasis"/>
    <property type="evidence" value="ECO:0000318"/>
    <property type="project" value="GO_Central"/>
</dbReference>
<feature type="chain" id="PRO_5013146221" evidence="3">
    <location>
        <begin position="18"/>
        <end position="311"/>
    </location>
</feature>
<reference evidence="4" key="3">
    <citation type="submission" date="2020-06" db="EMBL/GenBank/DDBJ databases">
        <title>Helianthus annuus Genome sequencing and assembly Release 2.</title>
        <authorList>
            <person name="Gouzy J."/>
            <person name="Langlade N."/>
            <person name="Munos S."/>
        </authorList>
    </citation>
    <scope>NUCLEOTIDE SEQUENCE</scope>
    <source>
        <tissue evidence="4">Leaves</tissue>
    </source>
</reference>
<dbReference type="PANTHER" id="PTHR24286">
    <property type="entry name" value="CYTOCHROME P450 26"/>
    <property type="match status" value="1"/>
</dbReference>
<reference evidence="4 6" key="1">
    <citation type="journal article" date="2017" name="Nature">
        <title>The sunflower genome provides insights into oil metabolism, flowering and Asterid evolution.</title>
        <authorList>
            <person name="Badouin H."/>
            <person name="Gouzy J."/>
            <person name="Grassa C.J."/>
            <person name="Murat F."/>
            <person name="Staton S.E."/>
            <person name="Cottret L."/>
            <person name="Lelandais-Briere C."/>
            <person name="Owens G.L."/>
            <person name="Carrere S."/>
            <person name="Mayjonade B."/>
            <person name="Legrand L."/>
            <person name="Gill N."/>
            <person name="Kane N.C."/>
            <person name="Bowers J.E."/>
            <person name="Hubner S."/>
            <person name="Bellec A."/>
            <person name="Berard A."/>
            <person name="Berges H."/>
            <person name="Blanchet N."/>
            <person name="Boniface M.C."/>
            <person name="Brunel D."/>
            <person name="Catrice O."/>
            <person name="Chaidir N."/>
            <person name="Claudel C."/>
            <person name="Donnadieu C."/>
            <person name="Faraut T."/>
            <person name="Fievet G."/>
            <person name="Helmstetter N."/>
            <person name="King M."/>
            <person name="Knapp S.J."/>
            <person name="Lai Z."/>
            <person name="Le Paslier M.C."/>
            <person name="Lippi Y."/>
            <person name="Lorenzon L."/>
            <person name="Mandel J.R."/>
            <person name="Marage G."/>
            <person name="Marchand G."/>
            <person name="Marquand E."/>
            <person name="Bret-Mestries E."/>
            <person name="Morien E."/>
            <person name="Nambeesan S."/>
            <person name="Nguyen T."/>
            <person name="Pegot-Espagnet P."/>
            <person name="Pouilly N."/>
            <person name="Raftis F."/>
            <person name="Sallet E."/>
            <person name="Schiex T."/>
            <person name="Thomas J."/>
            <person name="Vandecasteele C."/>
            <person name="Vares D."/>
            <person name="Vear F."/>
            <person name="Vautrin S."/>
            <person name="Crespi M."/>
            <person name="Mangin B."/>
            <person name="Burke J.M."/>
            <person name="Salse J."/>
            <person name="Munos S."/>
            <person name="Vincourt P."/>
            <person name="Rieseberg L.H."/>
            <person name="Langlade N.B."/>
        </authorList>
    </citation>
    <scope>NUCLEOTIDE SEQUENCE [LARGE SCALE GENOMIC DNA]</scope>
    <source>
        <strain evidence="6">cv. SF193</strain>
        <tissue evidence="4">Leaves</tissue>
    </source>
</reference>
<dbReference type="Gene3D" id="1.10.630.10">
    <property type="entry name" value="Cytochrome P450"/>
    <property type="match status" value="1"/>
</dbReference>
<keyword evidence="3" id="KW-0732">Signal</keyword>
<dbReference type="GO" id="GO:0020037">
    <property type="term" value="F:heme binding"/>
    <property type="evidence" value="ECO:0007669"/>
    <property type="project" value="InterPro"/>
</dbReference>
<dbReference type="SUPFAM" id="SSF48264">
    <property type="entry name" value="Cytochrome P450"/>
    <property type="match status" value="1"/>
</dbReference>
<evidence type="ECO:0000313" key="6">
    <source>
        <dbReference type="Proteomes" id="UP000215914"/>
    </source>
</evidence>
<sequence length="311" mass="35490">MLHVGLCLAALFVVSITHWVYKWRNLKCNGTLPPGSMGWPLLGETLQFIAPSHTLDTSAFIKKRIKRYGSIFRTSLFGSRVIVSTDSELSYMVFQQEGRSFESWYPPRFRKVLGNQSLAFMHGSLRKYLKNMVLTVIGPQSLKNIFSEVETVATGNMERWVSQETTELKTAVADMIYEFMGKKMISYDPAEKPSENLRENYEAFVRGLYSFPLEIPGTAYYKCLQGRKKVMMMLKNMLQARQAKPNEVQNDFFDYVIEELKKNDTTLTEEISLDLIFGLLFANHESTSQAITLAIKFLVGALVSVLCLYSV</sequence>
<dbReference type="Gramene" id="mRNA:HanXRQr2_Chr03g0130691">
    <property type="protein sequence ID" value="mRNA:HanXRQr2_Chr03g0130691"/>
    <property type="gene ID" value="HanXRQr2_Chr03g0130691"/>
</dbReference>
<dbReference type="GO" id="GO:0004497">
    <property type="term" value="F:monooxygenase activity"/>
    <property type="evidence" value="ECO:0000318"/>
    <property type="project" value="GO_Central"/>
</dbReference>
<dbReference type="EMBL" id="CM007892">
    <property type="protein sequence ID" value="OTG32656.1"/>
    <property type="molecule type" value="Genomic_DNA"/>
</dbReference>
<dbReference type="Pfam" id="PF00067">
    <property type="entry name" value="p450"/>
    <property type="match status" value="1"/>
</dbReference>
<evidence type="ECO:0000256" key="2">
    <source>
        <dbReference type="ARBA" id="ARBA00023004"/>
    </source>
</evidence>
<evidence type="ECO:0000256" key="3">
    <source>
        <dbReference type="SAM" id="SignalP"/>
    </source>
</evidence>
<dbReference type="GO" id="GO:0016705">
    <property type="term" value="F:oxidoreductase activity, acting on paired donors, with incorporation or reduction of molecular oxygen"/>
    <property type="evidence" value="ECO:0007669"/>
    <property type="project" value="InterPro"/>
</dbReference>
<proteinExistence type="predicted"/>
<evidence type="ECO:0000313" key="5">
    <source>
        <dbReference type="EMBL" id="OTG32656.1"/>
    </source>
</evidence>
<dbReference type="AlphaFoldDB" id="A0A251VBX8"/>
<organism evidence="5 6">
    <name type="scientific">Helianthus annuus</name>
    <name type="common">Common sunflower</name>
    <dbReference type="NCBI Taxonomy" id="4232"/>
    <lineage>
        <taxon>Eukaryota</taxon>
        <taxon>Viridiplantae</taxon>
        <taxon>Streptophyta</taxon>
        <taxon>Embryophyta</taxon>
        <taxon>Tracheophyta</taxon>
        <taxon>Spermatophyta</taxon>
        <taxon>Magnoliopsida</taxon>
        <taxon>eudicotyledons</taxon>
        <taxon>Gunneridae</taxon>
        <taxon>Pentapetalae</taxon>
        <taxon>asterids</taxon>
        <taxon>campanulids</taxon>
        <taxon>Asterales</taxon>
        <taxon>Asteraceae</taxon>
        <taxon>Asteroideae</taxon>
        <taxon>Heliantheae alliance</taxon>
        <taxon>Heliantheae</taxon>
        <taxon>Helianthus</taxon>
    </lineage>
</organism>
<dbReference type="Proteomes" id="UP000215914">
    <property type="component" value="Chromosome 3"/>
</dbReference>
<dbReference type="EMBL" id="MNCJ02000318">
    <property type="protein sequence ID" value="KAF5816108.1"/>
    <property type="molecule type" value="Genomic_DNA"/>
</dbReference>
<dbReference type="InParanoid" id="A0A251VBX8"/>
<dbReference type="GO" id="GO:0005506">
    <property type="term" value="F:iron ion binding"/>
    <property type="evidence" value="ECO:0007669"/>
    <property type="project" value="InterPro"/>
</dbReference>
<dbReference type="InterPro" id="IPR001128">
    <property type="entry name" value="Cyt_P450"/>
</dbReference>
<keyword evidence="2" id="KW-0408">Iron</keyword>
<dbReference type="PANTHER" id="PTHR24286:SF11">
    <property type="entry name" value="CYTOCHROME P450, FAMILY 87, SUBFAMILY A, POLYPEPTIDE 2"/>
    <property type="match status" value="1"/>
</dbReference>